<keyword evidence="2" id="KW-1185">Reference proteome</keyword>
<sequence length="97" mass="10323">MIRRPGRETSLEYYLGACGFGRREWLFKKSLVNAGVSSWNIGASDALMRSPSTRESIVERVKILLAAGTIAALAMAAMPAKTAQVETPAASVAAPAR</sequence>
<accession>A0ABY4XC23</accession>
<gene>
    <name evidence="1" type="ORF">LHA26_07360</name>
</gene>
<evidence type="ECO:0000313" key="2">
    <source>
        <dbReference type="Proteomes" id="UP001056937"/>
    </source>
</evidence>
<protein>
    <submittedName>
        <fullName evidence="1">Uncharacterized protein</fullName>
    </submittedName>
</protein>
<dbReference type="Proteomes" id="UP001056937">
    <property type="component" value="Chromosome 1"/>
</dbReference>
<reference evidence="1" key="1">
    <citation type="journal article" date="2022" name="Toxins">
        <title>Genomic Analysis of Sphingopyxis sp. USTB-05 for Biodegrading Cyanobacterial Hepatotoxins.</title>
        <authorList>
            <person name="Liu C."/>
            <person name="Xu Q."/>
            <person name="Zhao Z."/>
            <person name="Zhang H."/>
            <person name="Liu X."/>
            <person name="Yin C."/>
            <person name="Liu Y."/>
            <person name="Yan H."/>
        </authorList>
    </citation>
    <scope>NUCLEOTIDE SEQUENCE</scope>
    <source>
        <strain evidence="1">NBD5</strain>
    </source>
</reference>
<evidence type="ECO:0000313" key="1">
    <source>
        <dbReference type="EMBL" id="USI74261.1"/>
    </source>
</evidence>
<organism evidence="1 2">
    <name type="scientific">Sphingomonas morindae</name>
    <dbReference type="NCBI Taxonomy" id="1541170"/>
    <lineage>
        <taxon>Bacteria</taxon>
        <taxon>Pseudomonadati</taxon>
        <taxon>Pseudomonadota</taxon>
        <taxon>Alphaproteobacteria</taxon>
        <taxon>Sphingomonadales</taxon>
        <taxon>Sphingomonadaceae</taxon>
        <taxon>Sphingomonas</taxon>
    </lineage>
</organism>
<name>A0ABY4XC23_9SPHN</name>
<dbReference type="RefSeq" id="WP_252168064.1">
    <property type="nucleotide sequence ID" value="NZ_CP084930.1"/>
</dbReference>
<dbReference type="EMBL" id="CP084930">
    <property type="protein sequence ID" value="USI74261.1"/>
    <property type="molecule type" value="Genomic_DNA"/>
</dbReference>
<proteinExistence type="predicted"/>